<reference evidence="2" key="1">
    <citation type="submission" date="2023-10" db="EMBL/GenBank/DDBJ databases">
        <authorList>
            <person name="Chen Y."/>
            <person name="Shah S."/>
            <person name="Dougan E. K."/>
            <person name="Thang M."/>
            <person name="Chan C."/>
        </authorList>
    </citation>
    <scope>NUCLEOTIDE SEQUENCE [LARGE SCALE GENOMIC DNA]</scope>
</reference>
<protein>
    <submittedName>
        <fullName evidence="2">Uncharacterized protein</fullName>
    </submittedName>
</protein>
<feature type="signal peptide" evidence="1">
    <location>
        <begin position="1"/>
        <end position="22"/>
    </location>
</feature>
<dbReference type="EMBL" id="CAUYUJ010003436">
    <property type="protein sequence ID" value="CAK0805343.1"/>
    <property type="molecule type" value="Genomic_DNA"/>
</dbReference>
<feature type="chain" id="PRO_5046889346" evidence="1">
    <location>
        <begin position="23"/>
        <end position="79"/>
    </location>
</feature>
<keyword evidence="3" id="KW-1185">Reference proteome</keyword>
<sequence>GQRMVALFLTLALSTYLRPSSLLRLRPRESVKPCAGSPHWGWLVHPQERLAPDKTGAFDLRLKLDSKWLLWLGPLLENM</sequence>
<gene>
    <name evidence="2" type="ORF">PCOR1329_LOCUS11865</name>
</gene>
<organism evidence="2 3">
    <name type="scientific">Prorocentrum cordatum</name>
    <dbReference type="NCBI Taxonomy" id="2364126"/>
    <lineage>
        <taxon>Eukaryota</taxon>
        <taxon>Sar</taxon>
        <taxon>Alveolata</taxon>
        <taxon>Dinophyceae</taxon>
        <taxon>Prorocentrales</taxon>
        <taxon>Prorocentraceae</taxon>
        <taxon>Prorocentrum</taxon>
    </lineage>
</organism>
<accession>A0ABN9QK83</accession>
<name>A0ABN9QK83_9DINO</name>
<proteinExistence type="predicted"/>
<evidence type="ECO:0000313" key="2">
    <source>
        <dbReference type="EMBL" id="CAK0805343.1"/>
    </source>
</evidence>
<dbReference type="Proteomes" id="UP001189429">
    <property type="component" value="Unassembled WGS sequence"/>
</dbReference>
<evidence type="ECO:0000256" key="1">
    <source>
        <dbReference type="SAM" id="SignalP"/>
    </source>
</evidence>
<comment type="caution">
    <text evidence="2">The sequence shown here is derived from an EMBL/GenBank/DDBJ whole genome shotgun (WGS) entry which is preliminary data.</text>
</comment>
<keyword evidence="1" id="KW-0732">Signal</keyword>
<evidence type="ECO:0000313" key="3">
    <source>
        <dbReference type="Proteomes" id="UP001189429"/>
    </source>
</evidence>
<feature type="non-terminal residue" evidence="2">
    <location>
        <position position="1"/>
    </location>
</feature>